<organism evidence="1 2">
    <name type="scientific">Diaphorobacter ruginosibacter</name>
    <dbReference type="NCBI Taxonomy" id="1715720"/>
    <lineage>
        <taxon>Bacteria</taxon>
        <taxon>Pseudomonadati</taxon>
        <taxon>Pseudomonadota</taxon>
        <taxon>Betaproteobacteria</taxon>
        <taxon>Burkholderiales</taxon>
        <taxon>Comamonadaceae</taxon>
        <taxon>Diaphorobacter</taxon>
    </lineage>
</organism>
<accession>A0A7G9RNS5</accession>
<evidence type="ECO:0008006" key="3">
    <source>
        <dbReference type="Google" id="ProtNLM"/>
    </source>
</evidence>
<dbReference type="RefSeq" id="WP_187597515.1">
    <property type="nucleotide sequence ID" value="NZ_CP060714.1"/>
</dbReference>
<reference evidence="1 2" key="1">
    <citation type="submission" date="2020-08" db="EMBL/GenBank/DDBJ databases">
        <title>Genome sequence of Diaphorobacter ruginosibacter DSM 27467T.</title>
        <authorList>
            <person name="Hyun D.-W."/>
            <person name="Bae J.-W."/>
        </authorList>
    </citation>
    <scope>NUCLEOTIDE SEQUENCE [LARGE SCALE GENOMIC DNA]</scope>
    <source>
        <strain evidence="1 2">DSM 27467</strain>
    </source>
</reference>
<dbReference type="Proteomes" id="UP000515811">
    <property type="component" value="Chromosome"/>
</dbReference>
<dbReference type="EMBL" id="CP060714">
    <property type="protein sequence ID" value="QNN57250.1"/>
    <property type="molecule type" value="Genomic_DNA"/>
</dbReference>
<evidence type="ECO:0000313" key="1">
    <source>
        <dbReference type="EMBL" id="QNN57250.1"/>
    </source>
</evidence>
<keyword evidence="2" id="KW-1185">Reference proteome</keyword>
<name>A0A7G9RNS5_9BURK</name>
<evidence type="ECO:0000313" key="2">
    <source>
        <dbReference type="Proteomes" id="UP000515811"/>
    </source>
</evidence>
<gene>
    <name evidence="1" type="ORF">H9K76_22815</name>
</gene>
<dbReference type="AlphaFoldDB" id="A0A7G9RNS5"/>
<sequence>MPSPPPAVLALWVAAVQTGDMALPMHYPQADRWESLQSGFRSHGITGESLTGTQEGAWQPGWHVVALNGFDDPFFIDLEEEALGFPVYYAPHGAGRWDATPVAPSLQRFGDMLRALAAYGEDDAAALQWLQAHTENGHLLWDEVKQTRLERMECARQDHDSALAPAEGPALWQRGELVLLQVGPAKLKVVHALRQALELTPQQALQRIAHAPALLGTETRGRLRRLETTLESLGAVVEFRPATRPDAPADTTAPLPPIR</sequence>
<proteinExistence type="predicted"/>
<dbReference type="KEGG" id="drg:H9K76_22815"/>
<protein>
    <recommendedName>
        <fullName evidence="3">Ribosomal protein L7/L12 C-terminal domain-containing protein</fullName>
    </recommendedName>
</protein>